<dbReference type="Pfam" id="PF00392">
    <property type="entry name" value="GntR"/>
    <property type="match status" value="1"/>
</dbReference>
<keyword evidence="8" id="KW-0032">Aminotransferase</keyword>
<dbReference type="Pfam" id="PF00155">
    <property type="entry name" value="Aminotran_1_2"/>
    <property type="match status" value="1"/>
</dbReference>
<dbReference type="InterPro" id="IPR036390">
    <property type="entry name" value="WH_DNA-bd_sf"/>
</dbReference>
<dbReference type="CDD" id="cd07377">
    <property type="entry name" value="WHTH_GntR"/>
    <property type="match status" value="1"/>
</dbReference>
<dbReference type="InterPro" id="IPR004839">
    <property type="entry name" value="Aminotransferase_I/II_large"/>
</dbReference>
<dbReference type="Gene3D" id="3.90.1150.10">
    <property type="entry name" value="Aspartate Aminotransferase, domain 1"/>
    <property type="match status" value="1"/>
</dbReference>
<evidence type="ECO:0000256" key="5">
    <source>
        <dbReference type="ARBA" id="ARBA00023163"/>
    </source>
</evidence>
<dbReference type="PROSITE" id="PS50949">
    <property type="entry name" value="HTH_GNTR"/>
    <property type="match status" value="1"/>
</dbReference>
<dbReference type="Gene3D" id="1.10.10.10">
    <property type="entry name" value="Winged helix-like DNA-binding domain superfamily/Winged helix DNA-binding domain"/>
    <property type="match status" value="1"/>
</dbReference>
<feature type="domain" description="HTH gntR-type" evidence="7">
    <location>
        <begin position="25"/>
        <end position="93"/>
    </location>
</feature>
<gene>
    <name evidence="8" type="ORF">LWF01_09800</name>
</gene>
<dbReference type="InterPro" id="IPR015424">
    <property type="entry name" value="PyrdxlP-dep_Trfase"/>
</dbReference>
<accession>A0ABY8QQK4</accession>
<dbReference type="SMART" id="SM00345">
    <property type="entry name" value="HTH_GNTR"/>
    <property type="match status" value="1"/>
</dbReference>
<keyword evidence="9" id="KW-1185">Reference proteome</keyword>
<keyword evidence="3" id="KW-0805">Transcription regulation</keyword>
<dbReference type="InterPro" id="IPR036388">
    <property type="entry name" value="WH-like_DNA-bd_sf"/>
</dbReference>
<sequence>MPAPLTSISARALARHLDDWLSHSGPAYMQLADRIRLLLLDGRLPAGTRLPAERDLASQLGKSRTTVTSAYRHLRERDYLQSRQGSGSVTCLPRSEPLSPGSSKEQSELLVFTTAASSAAGGLYEATQAALNCFPKYLSGPGYDLVGIDELRTAIAERYRTRGLPTAPEQIMVTLGAQHAITLLTKALLGSGDTALIEVPSYPHAFDSLRAATPRVVTTTVTSEGWDIDQLTTQLRRLRPALGYLMPDFHNPTSASMAAVDREYVLKCAARSGTTIIADETTAELNIDRTEVLLPMAAYGSAVLVGSVGKTVWGGLRVGWIRAEPELIERLVQLRHTLDLGTPILDQLVVAAMLERFDDILSEQSLRLRASRDLLVEEISRRFPEWQAPTVNGGLALWLQLGSPTSSALTLAARDRGLALTAGPRFGLDSAFERFLRLPFTYNQSQTLEALEILEAAWLAVKSRGPTASHARSGAAASKLRDVI</sequence>
<dbReference type="CDD" id="cd00609">
    <property type="entry name" value="AAT_like"/>
    <property type="match status" value="1"/>
</dbReference>
<proteinExistence type="inferred from homology"/>
<evidence type="ECO:0000256" key="6">
    <source>
        <dbReference type="SAM" id="MobiDB-lite"/>
    </source>
</evidence>
<evidence type="ECO:0000256" key="3">
    <source>
        <dbReference type="ARBA" id="ARBA00023015"/>
    </source>
</evidence>
<dbReference type="PRINTS" id="PR00035">
    <property type="entry name" value="HTHGNTR"/>
</dbReference>
<dbReference type="Gene3D" id="3.40.640.10">
    <property type="entry name" value="Type I PLP-dependent aspartate aminotransferase-like (Major domain)"/>
    <property type="match status" value="1"/>
</dbReference>
<evidence type="ECO:0000313" key="8">
    <source>
        <dbReference type="EMBL" id="WGW10445.1"/>
    </source>
</evidence>
<keyword evidence="2" id="KW-0663">Pyridoxal phosphate</keyword>
<dbReference type="InterPro" id="IPR000524">
    <property type="entry name" value="Tscrpt_reg_HTH_GntR"/>
</dbReference>
<evidence type="ECO:0000313" key="9">
    <source>
        <dbReference type="Proteomes" id="UP001209083"/>
    </source>
</evidence>
<dbReference type="PANTHER" id="PTHR46577">
    <property type="entry name" value="HTH-TYPE TRANSCRIPTIONAL REGULATORY PROTEIN GABR"/>
    <property type="match status" value="1"/>
</dbReference>
<keyword evidence="5" id="KW-0804">Transcription</keyword>
<dbReference type="RefSeq" id="WP_349637224.1">
    <property type="nucleotide sequence ID" value="NZ_CP090958.1"/>
</dbReference>
<organism evidence="8 9">
    <name type="scientific">Saxibacter everestensis</name>
    <dbReference type="NCBI Taxonomy" id="2909229"/>
    <lineage>
        <taxon>Bacteria</taxon>
        <taxon>Bacillati</taxon>
        <taxon>Actinomycetota</taxon>
        <taxon>Actinomycetes</taxon>
        <taxon>Micrococcales</taxon>
        <taxon>Brevibacteriaceae</taxon>
        <taxon>Saxibacter</taxon>
    </lineage>
</organism>
<dbReference type="InterPro" id="IPR015422">
    <property type="entry name" value="PyrdxlP-dep_Trfase_small"/>
</dbReference>
<evidence type="ECO:0000259" key="7">
    <source>
        <dbReference type="PROSITE" id="PS50949"/>
    </source>
</evidence>
<dbReference type="InterPro" id="IPR051446">
    <property type="entry name" value="HTH_trans_reg/aminotransferase"/>
</dbReference>
<dbReference type="GO" id="GO:0008483">
    <property type="term" value="F:transaminase activity"/>
    <property type="evidence" value="ECO:0007669"/>
    <property type="project" value="UniProtKB-KW"/>
</dbReference>
<evidence type="ECO:0000256" key="2">
    <source>
        <dbReference type="ARBA" id="ARBA00022898"/>
    </source>
</evidence>
<evidence type="ECO:0000256" key="4">
    <source>
        <dbReference type="ARBA" id="ARBA00023125"/>
    </source>
</evidence>
<dbReference type="InterPro" id="IPR015421">
    <property type="entry name" value="PyrdxlP-dep_Trfase_major"/>
</dbReference>
<keyword evidence="4" id="KW-0238">DNA-binding</keyword>
<protein>
    <submittedName>
        <fullName evidence="8">PLP-dependent aminotransferase family protein</fullName>
    </submittedName>
</protein>
<feature type="region of interest" description="Disordered" evidence="6">
    <location>
        <begin position="85"/>
        <end position="105"/>
    </location>
</feature>
<comment type="similarity">
    <text evidence="1">In the C-terminal section; belongs to the class-I pyridoxal-phosphate-dependent aminotransferase family.</text>
</comment>
<dbReference type="PANTHER" id="PTHR46577:SF1">
    <property type="entry name" value="HTH-TYPE TRANSCRIPTIONAL REGULATORY PROTEIN GABR"/>
    <property type="match status" value="1"/>
</dbReference>
<dbReference type="EMBL" id="CP090958">
    <property type="protein sequence ID" value="WGW10445.1"/>
    <property type="molecule type" value="Genomic_DNA"/>
</dbReference>
<dbReference type="Proteomes" id="UP001209083">
    <property type="component" value="Chromosome"/>
</dbReference>
<reference evidence="8 9" key="1">
    <citation type="submission" date="2023-05" db="EMBL/GenBank/DDBJ databases">
        <title>Lithophilousrod everest ZFBP1038 complete genpme.</title>
        <authorList>
            <person name="Tian M."/>
        </authorList>
    </citation>
    <scope>NUCLEOTIDE SEQUENCE [LARGE SCALE GENOMIC DNA]</scope>
    <source>
        <strain evidence="8 9">ZFBP1038</strain>
    </source>
</reference>
<keyword evidence="8" id="KW-0808">Transferase</keyword>
<dbReference type="SUPFAM" id="SSF46785">
    <property type="entry name" value="Winged helix' DNA-binding domain"/>
    <property type="match status" value="1"/>
</dbReference>
<dbReference type="SUPFAM" id="SSF53383">
    <property type="entry name" value="PLP-dependent transferases"/>
    <property type="match status" value="1"/>
</dbReference>
<evidence type="ECO:0000256" key="1">
    <source>
        <dbReference type="ARBA" id="ARBA00005384"/>
    </source>
</evidence>
<name>A0ABY8QQK4_9MICO</name>